<gene>
    <name evidence="2" type="ORF">AYP45_06220</name>
</gene>
<evidence type="ECO:0008006" key="4">
    <source>
        <dbReference type="Google" id="ProtNLM"/>
    </source>
</evidence>
<feature type="region of interest" description="Disordered" evidence="1">
    <location>
        <begin position="269"/>
        <end position="302"/>
    </location>
</feature>
<accession>A0A1V4AUU6</accession>
<protein>
    <recommendedName>
        <fullName evidence="4">DUF4878 domain-containing protein</fullName>
    </recommendedName>
</protein>
<organism evidence="2 3">
    <name type="scientific">Candidatus Brocadia carolinensis</name>
    <dbReference type="NCBI Taxonomy" id="1004156"/>
    <lineage>
        <taxon>Bacteria</taxon>
        <taxon>Pseudomonadati</taxon>
        <taxon>Planctomycetota</taxon>
        <taxon>Candidatus Brocadiia</taxon>
        <taxon>Candidatus Brocadiales</taxon>
        <taxon>Candidatus Brocadiaceae</taxon>
        <taxon>Candidatus Brocadia</taxon>
    </lineage>
</organism>
<proteinExistence type="predicted"/>
<evidence type="ECO:0000256" key="1">
    <source>
        <dbReference type="SAM" id="MobiDB-lite"/>
    </source>
</evidence>
<evidence type="ECO:0000313" key="3">
    <source>
        <dbReference type="Proteomes" id="UP000189681"/>
    </source>
</evidence>
<reference evidence="2 3" key="1">
    <citation type="journal article" date="2017" name="Water Res.">
        <title>Discovery and metagenomic analysis of an anammox bacterial enrichment related to Candidatus "Brocadia caroliniensis" in a full-scale glycerol-fed nitritation-denitritation separate centrate treatment process.</title>
        <authorList>
            <person name="Park H."/>
            <person name="Brotto A.C."/>
            <person name="van Loosdrecht M.C."/>
            <person name="Chandran K."/>
        </authorList>
    </citation>
    <scope>NUCLEOTIDE SEQUENCE [LARGE SCALE GENOMIC DNA]</scope>
    <source>
        <strain evidence="2">26THWARD</strain>
    </source>
</reference>
<dbReference type="EMBL" id="AYTS01000056">
    <property type="protein sequence ID" value="OOP56908.1"/>
    <property type="molecule type" value="Genomic_DNA"/>
</dbReference>
<dbReference type="Proteomes" id="UP000189681">
    <property type="component" value="Unassembled WGS sequence"/>
</dbReference>
<evidence type="ECO:0000313" key="2">
    <source>
        <dbReference type="EMBL" id="OOP56908.1"/>
    </source>
</evidence>
<feature type="region of interest" description="Disordered" evidence="1">
    <location>
        <begin position="109"/>
        <end position="129"/>
    </location>
</feature>
<sequence>MFASRCCFFLAVLPLLIKKAQNEHRVKSKLLEKKVDDLAGKLNLVVTDANVLHNEMEETKAYNTIIQQRISGLEATVRNLNERITILSTPAKIPEIVSTPSEAVPLTHNVSVSDSSKPPDTPESNAQLQEDTKGRLAIAKGFWDAMNAKDIQEAKRYTTKESGDKLLTTDTDATASSKVTFGEVKTEDNRTTIETAMQTLRGTTTTEAQMQTILVEEDGQWKVDAGQTMMSMVGGAMGEMTQDVGKTLEQGLGKGAEEMGKAVAVDTRKGAQEVPQASDAKSDVVPPKQEIAATSKSSEPAEREAFLKDNIVSLAEAEFPSNKGLQWKILGFEHKAHLTYVEVEPTPASVGYPRLKFAITFKNPETPRVIGTYGFKDGQYSLLSTKKN</sequence>
<dbReference type="AlphaFoldDB" id="A0A1V4AUU6"/>
<comment type="caution">
    <text evidence="2">The sequence shown here is derived from an EMBL/GenBank/DDBJ whole genome shotgun (WGS) entry which is preliminary data.</text>
</comment>
<name>A0A1V4AUU6_9BACT</name>